<sequence length="303" mass="35059">MRIKKLNFLLIIVKMTITYIEKFNFYLKTFINELNVIFPEYKESLSNSYKTLLNSDNSDSLEYVKEYMGSIKAYHNYLAKKDENLFKLTNELNFIKGIDFRNVWAKDIDNKTKESIWKYLQTLVVIGKKIVGDDDEIDTLLQNLNSEGNLENLKEETENMMEMLQNMTQTKQDPEENTDSSDNQHQANPFEGGLINDIAKELTNELNLDNLNIGEPQNMNEAFTNLLGGGNSGNFLNLINKVGEKIQNKVQSGSINQNDLMKEAQNMMGNLKNPEQMAKNMMKNNNPTRDRLRKKLEKKKQSK</sequence>
<feature type="compositionally biased region" description="Basic residues" evidence="1">
    <location>
        <begin position="291"/>
        <end position="303"/>
    </location>
</feature>
<evidence type="ECO:0000313" key="2">
    <source>
        <dbReference type="EMBL" id="QDY51772.1"/>
    </source>
</evidence>
<name>A0A5B8IHL8_9VIRU</name>
<feature type="region of interest" description="Disordered" evidence="1">
    <location>
        <begin position="280"/>
        <end position="303"/>
    </location>
</feature>
<evidence type="ECO:0000256" key="1">
    <source>
        <dbReference type="SAM" id="MobiDB-lite"/>
    </source>
</evidence>
<dbReference type="EMBL" id="MK250085">
    <property type="protein sequence ID" value="QDY51772.1"/>
    <property type="molecule type" value="Genomic_DNA"/>
</dbReference>
<reference evidence="2" key="1">
    <citation type="submission" date="2018-11" db="EMBL/GenBank/DDBJ databases">
        <title>A distinct lineage of giant viruses engineers rhodopsin photosystems in predatory marine eukaryotes.</title>
        <authorList>
            <person name="Needham D.M."/>
            <person name="Yoshizawa S."/>
            <person name="Hosaka T."/>
            <person name="Poirier C."/>
            <person name="Choi C.-J."/>
            <person name="Hehenberger E."/>
            <person name="Irwin N.A.T."/>
            <person name="Wilken S."/>
            <person name="Yung C.-M."/>
            <person name="Bachy C."/>
            <person name="Kurihara R."/>
            <person name="Nakajima Y."/>
            <person name="Kojima K."/>
            <person name="Kimura-Someya T."/>
            <person name="Leonard G."/>
            <person name="Malmstrom R.R."/>
            <person name="Mende D."/>
            <person name="Olson D.K."/>
            <person name="Sudo Y."/>
            <person name="Sudek S."/>
            <person name="Richards T.A."/>
            <person name="DeLong E.F."/>
            <person name="Keeling P.J."/>
            <person name="Santoro A.E."/>
            <person name="Shirouzu M."/>
            <person name="Iwasaki W."/>
            <person name="Worden A.Z."/>
        </authorList>
    </citation>
    <scope>NUCLEOTIDE SEQUENCE</scope>
</reference>
<gene>
    <name evidence="2" type="ORF">1_157</name>
</gene>
<protein>
    <submittedName>
        <fullName evidence="2">Uncharacterized protein</fullName>
    </submittedName>
</protein>
<proteinExistence type="predicted"/>
<feature type="region of interest" description="Disordered" evidence="1">
    <location>
        <begin position="168"/>
        <end position="190"/>
    </location>
</feature>
<organism evidence="2">
    <name type="scientific">Mimiviridae sp. ChoanoV1</name>
    <dbReference type="NCBI Taxonomy" id="2596887"/>
    <lineage>
        <taxon>Viruses</taxon>
        <taxon>Varidnaviria</taxon>
        <taxon>Bamfordvirae</taxon>
        <taxon>Nucleocytoviricota</taxon>
        <taxon>Megaviricetes</taxon>
        <taxon>Imitervirales</taxon>
        <taxon>Schizomimiviridae</taxon>
    </lineage>
</organism>
<accession>A0A5B8IHL8</accession>